<dbReference type="FunFam" id="2.60.40.150:FF:000090">
    <property type="entry name" value="C2 domain-containing protein"/>
    <property type="match status" value="1"/>
</dbReference>
<feature type="domain" description="C2" evidence="9">
    <location>
        <begin position="631"/>
        <end position="751"/>
    </location>
</feature>
<feature type="domain" description="C2" evidence="9">
    <location>
        <begin position="932"/>
        <end position="1052"/>
    </location>
</feature>
<dbReference type="InterPro" id="IPR035892">
    <property type="entry name" value="C2_domain_sf"/>
</dbReference>
<evidence type="ECO:0000256" key="7">
    <source>
        <dbReference type="ARBA" id="ARBA00023136"/>
    </source>
</evidence>
<feature type="transmembrane region" description="Helical" evidence="8">
    <location>
        <begin position="1182"/>
        <end position="1214"/>
    </location>
</feature>
<dbReference type="EnsemblPlants" id="AUR62042898-RA">
    <property type="protein sequence ID" value="AUR62042898-RA:cds"/>
    <property type="gene ID" value="AUR62042898"/>
</dbReference>
<evidence type="ECO:0000256" key="2">
    <source>
        <dbReference type="ARBA" id="ARBA00007923"/>
    </source>
</evidence>
<keyword evidence="7 8" id="KW-0472">Membrane</keyword>
<keyword evidence="4" id="KW-0677">Repeat</keyword>
<dbReference type="SUPFAM" id="SSF49562">
    <property type="entry name" value="C2 domain (Calcium/lipid-binding domain, CaLB)"/>
    <property type="match status" value="3"/>
</dbReference>
<proteinExistence type="inferred from homology"/>
<dbReference type="InterPro" id="IPR013583">
    <property type="entry name" value="MCTP_C"/>
</dbReference>
<keyword evidence="3 8" id="KW-0812">Transmembrane</keyword>
<evidence type="ECO:0000256" key="5">
    <source>
        <dbReference type="ARBA" id="ARBA00022837"/>
    </source>
</evidence>
<dbReference type="SMART" id="SM00239">
    <property type="entry name" value="C2"/>
    <property type="match status" value="3"/>
</dbReference>
<dbReference type="Gramene" id="AUR62042898-RA">
    <property type="protein sequence ID" value="AUR62042898-RA:cds"/>
    <property type="gene ID" value="AUR62042898"/>
</dbReference>
<dbReference type="InterPro" id="IPR047255">
    <property type="entry name" value="C2D_MCTP_PRT_plant"/>
</dbReference>
<dbReference type="CDD" id="cd08378">
    <property type="entry name" value="C2B_MCTP_PRT_plant"/>
    <property type="match status" value="1"/>
</dbReference>
<reference evidence="10" key="2">
    <citation type="submission" date="2021-03" db="UniProtKB">
        <authorList>
            <consortium name="EnsemblPlants"/>
        </authorList>
    </citation>
    <scope>IDENTIFICATION</scope>
</reference>
<dbReference type="CDD" id="cd04019">
    <property type="entry name" value="C2C_MCTP_PRT_plant"/>
    <property type="match status" value="1"/>
</dbReference>
<dbReference type="GO" id="GO:0016020">
    <property type="term" value="C:membrane"/>
    <property type="evidence" value="ECO:0007669"/>
    <property type="project" value="UniProtKB-SubCell"/>
</dbReference>
<evidence type="ECO:0000259" key="9">
    <source>
        <dbReference type="PROSITE" id="PS50004"/>
    </source>
</evidence>
<evidence type="ECO:0000313" key="10">
    <source>
        <dbReference type="EnsemblPlants" id="AUR62042898-RA:cds"/>
    </source>
</evidence>
<dbReference type="CDD" id="cd08379">
    <property type="entry name" value="C2D_MCTP_PRT_plant"/>
    <property type="match status" value="1"/>
</dbReference>
<dbReference type="InterPro" id="IPR047257">
    <property type="entry name" value="C2B_MCTP_PRT_plant"/>
</dbReference>
<evidence type="ECO:0000256" key="3">
    <source>
        <dbReference type="ARBA" id="ARBA00022692"/>
    </source>
</evidence>
<dbReference type="PROSITE" id="PS50004">
    <property type="entry name" value="C2"/>
    <property type="match status" value="3"/>
</dbReference>
<evidence type="ECO:0000256" key="8">
    <source>
        <dbReference type="SAM" id="Phobius"/>
    </source>
</evidence>
<dbReference type="InterPro" id="IPR047259">
    <property type="entry name" value="QUIRKY-like"/>
</dbReference>
<evidence type="ECO:0000256" key="6">
    <source>
        <dbReference type="ARBA" id="ARBA00022989"/>
    </source>
</evidence>
<feature type="transmembrane region" description="Helical" evidence="8">
    <location>
        <begin position="1296"/>
        <end position="1324"/>
    </location>
</feature>
<evidence type="ECO:0000256" key="4">
    <source>
        <dbReference type="ARBA" id="ARBA00022737"/>
    </source>
</evidence>
<evidence type="ECO:0000313" key="11">
    <source>
        <dbReference type="Proteomes" id="UP000596660"/>
    </source>
</evidence>
<keyword evidence="11" id="KW-1185">Reference proteome</keyword>
<organism evidence="10 11">
    <name type="scientific">Chenopodium quinoa</name>
    <name type="common">Quinoa</name>
    <dbReference type="NCBI Taxonomy" id="63459"/>
    <lineage>
        <taxon>Eukaryota</taxon>
        <taxon>Viridiplantae</taxon>
        <taxon>Streptophyta</taxon>
        <taxon>Embryophyta</taxon>
        <taxon>Tracheophyta</taxon>
        <taxon>Spermatophyta</taxon>
        <taxon>Magnoliopsida</taxon>
        <taxon>eudicotyledons</taxon>
        <taxon>Gunneridae</taxon>
        <taxon>Pentapetalae</taxon>
        <taxon>Caryophyllales</taxon>
        <taxon>Chenopodiaceae</taxon>
        <taxon>Chenopodioideae</taxon>
        <taxon>Atripliceae</taxon>
        <taxon>Chenopodium</taxon>
    </lineage>
</organism>
<dbReference type="FunFam" id="2.60.40.150:FF:000128">
    <property type="entry name" value="C2 domain-containing protein"/>
    <property type="match status" value="1"/>
</dbReference>
<accession>A0A803NA99</accession>
<comment type="subcellular location">
    <subcellularLocation>
        <location evidence="1">Membrane</location>
        <topology evidence="1">Multi-pass membrane protein</topology>
    </subcellularLocation>
</comment>
<dbReference type="PANTHER" id="PTHR31425:SF32">
    <property type="entry name" value="MULTIPLE C2 DOMAIN AND TRANSMEMBRANE REGION PROTEIN 9"/>
    <property type="match status" value="1"/>
</dbReference>
<evidence type="ECO:0000256" key="1">
    <source>
        <dbReference type="ARBA" id="ARBA00004141"/>
    </source>
</evidence>
<keyword evidence="5" id="KW-0106">Calcium</keyword>
<name>A0A803NA99_CHEQI</name>
<keyword evidence="6 8" id="KW-1133">Transmembrane helix</keyword>
<dbReference type="Gene3D" id="2.60.40.150">
    <property type="entry name" value="C2 domain"/>
    <property type="match status" value="3"/>
</dbReference>
<sequence>MSGKAGDYEEASRLYLAFAFAGSLWADGSKGWPLEEFQSKKHLLSKATAHARNCPRHFNEVCENIKLISSDEVDLHELQKQLALSRQHKNLRGEILSTRRILDRLLATDVSMHESRRNRIKNPLNWISVTELIHHWNVWKQKIETIFKYLDSLTEQGTSGFQEYENFCLEYLGVRKRSICPDADYFLLYPDVEWVKYVPRRSEVKMESIDANQLVYAAKRHWCAEIFSVGLKYLELIESFRIVAVENSMPMYRISQTLIHIFEAAQLLIIQSRYLTQANDVLPSLMNYIDHSAEEYFLHFFSLDLGNKRFMGSKDLAMQSNTSRNLLKKAILKKFMVEVDEALPTLSQVSQVAVILFGSNWKNNEKYEGVTSKIKTSSPWNSLIKNLVTGTGPQTSDDYLQLARNLCDALMEAYDSKSNMSPSCFVYLLERLKEPFTLSVAELSSSVEPIFDFLACTIHELLLNKQGIEEWIEKAGFNVKKIFPRLIPKLLVLMCLICLNSGKYLVLLNDVINRSDAISFLPKSFKEVFFQREGCSFRNVIAEALKTIDDPLVIIRNPDVCPYVYARHTIFLDVFNQNMNSILKRLFPSLQKSSSKSYASKSGIPGQAFDYKLRETSPMLGGGRVVGGRVIRSNYKPVSTYDLVEQMLFLFVRVVKARELPTKDLTGSLDPYVEVKVGNYKGVTKYFEKKKDPEWNEVFAFSRERLQASVLEVQVKDKDLMKDDFVGVIRFDLHEVPTRVPPDSPLAPQWYRLEDKKGDRSNNNGELMLAVWYGTQADEAFTDAWHSDAITPPDMSASAANHIRSKVYHSPRLWYLRVNVIEAQDLITSDKGRFPDCYIKAQLGAQTLSTKPVQSRMGNPFWNEDLMFVAAEPFDEHLIITVEDRKGQGKEETLGKSSSDTEEEKKVKFASKLHARISLDGGYHVLNESTYYSSDLRPSMKQLWKSSIGVLELGILNADGLHPMKTRDGRGTADTFCVAKYCQKWVRTRTIIDSLSPKYNEQYTWEVYDPATVLTIGVFDNGHIAGNKDTKIGKVRIRISTLEAGRVYTHSYPLLVLQPSGLKKMGELHLAIRFSCTNMTNMMFLYGKPLLPKMHYSRPLSLMQTNTLRVHATNVLASRLSRAEPPLKKEVVEYMCDVDAHFWSMRRSKANFYRIISLLQSLIAIGKWFTDVCAWKNPVTTVLVHLLFVMLVCFPDLILPTVFLYMFLIGLWNYRYRPKNPPHMDTRISYADNTIPDELDEEFDTFPTTKGTDVVRRRYDRLRSIGAKVQSVLGDFAAQGERAQALLSWRDPRASVLFLTFCLFAAFVLYAIPFNVMALLAGFYTMRHPRFRSKYPSSPTNFFRRLPAKTDCLL</sequence>
<dbReference type="Proteomes" id="UP000596660">
    <property type="component" value="Unplaced"/>
</dbReference>
<dbReference type="PANTHER" id="PTHR31425">
    <property type="entry name" value="PHOSPHORIBOSYLANTHRANILATE TRANSFERASE ISOFORM 1"/>
    <property type="match status" value="1"/>
</dbReference>
<comment type="similarity">
    <text evidence="2">Belongs to the MCTP family.</text>
</comment>
<protein>
    <recommendedName>
        <fullName evidence="9">C2 domain-containing protein</fullName>
    </recommendedName>
</protein>
<dbReference type="Pfam" id="PF00168">
    <property type="entry name" value="C2"/>
    <property type="match status" value="3"/>
</dbReference>
<feature type="domain" description="C2" evidence="9">
    <location>
        <begin position="794"/>
        <end position="914"/>
    </location>
</feature>
<reference evidence="10" key="1">
    <citation type="journal article" date="2017" name="Nature">
        <title>The genome of Chenopodium quinoa.</title>
        <authorList>
            <person name="Jarvis D.E."/>
            <person name="Ho Y.S."/>
            <person name="Lightfoot D.J."/>
            <person name="Schmoeckel S.M."/>
            <person name="Li B."/>
            <person name="Borm T.J.A."/>
            <person name="Ohyanagi H."/>
            <person name="Mineta K."/>
            <person name="Michell C.T."/>
            <person name="Saber N."/>
            <person name="Kharbatia N.M."/>
            <person name="Rupper R.R."/>
            <person name="Sharp A.R."/>
            <person name="Dally N."/>
            <person name="Boughton B.A."/>
            <person name="Woo Y.H."/>
            <person name="Gao G."/>
            <person name="Schijlen E.G.W.M."/>
            <person name="Guo X."/>
            <person name="Momin A.A."/>
            <person name="Negrao S."/>
            <person name="Al-Babili S."/>
            <person name="Gehring C."/>
            <person name="Roessner U."/>
            <person name="Jung C."/>
            <person name="Murphy K."/>
            <person name="Arold S.T."/>
            <person name="Gojobori T."/>
            <person name="van der Linden C.G."/>
            <person name="van Loo E.N."/>
            <person name="Jellen E.N."/>
            <person name="Maughan P.J."/>
            <person name="Tester M."/>
        </authorList>
    </citation>
    <scope>NUCLEOTIDE SEQUENCE [LARGE SCALE GENOMIC DNA]</scope>
    <source>
        <strain evidence="10">cv. PI 614886</strain>
    </source>
</reference>
<dbReference type="InterPro" id="IPR047258">
    <property type="entry name" value="C2C_MCTP_PRT_plant"/>
</dbReference>
<dbReference type="Pfam" id="PF08372">
    <property type="entry name" value="PRT_C"/>
    <property type="match status" value="1"/>
</dbReference>
<dbReference type="InterPro" id="IPR000008">
    <property type="entry name" value="C2_dom"/>
</dbReference>